<dbReference type="PANTHER" id="PTHR10492:SF78">
    <property type="entry name" value="ATP-DEPENDENT DNA HELICASE"/>
    <property type="match status" value="1"/>
</dbReference>
<protein>
    <submittedName>
        <fullName evidence="1">Uncharacterized protein</fullName>
    </submittedName>
</protein>
<proteinExistence type="predicted"/>
<dbReference type="Proteomes" id="UP001497480">
    <property type="component" value="Unassembled WGS sequence"/>
</dbReference>
<name>A0AAV1YAV0_LUPLU</name>
<evidence type="ECO:0000313" key="2">
    <source>
        <dbReference type="Proteomes" id="UP001497480"/>
    </source>
</evidence>
<comment type="caution">
    <text evidence="1">The sequence shown here is derived from an EMBL/GenBank/DDBJ whole genome shotgun (WGS) entry which is preliminary data.</text>
</comment>
<accession>A0AAV1YAV0</accession>
<reference evidence="1 2" key="1">
    <citation type="submission" date="2024-03" db="EMBL/GenBank/DDBJ databases">
        <authorList>
            <person name="Martinez-Hernandez J."/>
        </authorList>
    </citation>
    <scope>NUCLEOTIDE SEQUENCE [LARGE SCALE GENOMIC DNA]</scope>
</reference>
<gene>
    <name evidence="1" type="ORF">LLUT_LOCUS31284</name>
</gene>
<evidence type="ECO:0000313" key="1">
    <source>
        <dbReference type="EMBL" id="CAL0330224.1"/>
    </source>
</evidence>
<keyword evidence="2" id="KW-1185">Reference proteome</keyword>
<organism evidence="1 2">
    <name type="scientific">Lupinus luteus</name>
    <name type="common">European yellow lupine</name>
    <dbReference type="NCBI Taxonomy" id="3873"/>
    <lineage>
        <taxon>Eukaryota</taxon>
        <taxon>Viridiplantae</taxon>
        <taxon>Streptophyta</taxon>
        <taxon>Embryophyta</taxon>
        <taxon>Tracheophyta</taxon>
        <taxon>Spermatophyta</taxon>
        <taxon>Magnoliopsida</taxon>
        <taxon>eudicotyledons</taxon>
        <taxon>Gunneridae</taxon>
        <taxon>Pentapetalae</taxon>
        <taxon>rosids</taxon>
        <taxon>fabids</taxon>
        <taxon>Fabales</taxon>
        <taxon>Fabaceae</taxon>
        <taxon>Papilionoideae</taxon>
        <taxon>50 kb inversion clade</taxon>
        <taxon>genistoids sensu lato</taxon>
        <taxon>core genistoids</taxon>
        <taxon>Genisteae</taxon>
        <taxon>Lupinus</taxon>
    </lineage>
</organism>
<dbReference type="EMBL" id="CAXHTB010000022">
    <property type="protein sequence ID" value="CAL0330224.1"/>
    <property type="molecule type" value="Genomic_DNA"/>
</dbReference>
<dbReference type="PANTHER" id="PTHR10492">
    <property type="match status" value="1"/>
</dbReference>
<sequence length="138" mass="16322">MEANKKYPKGRTLGYAQYVSKFVYVKRSRSWKPRKSGYTIGRLIWVSPCTGELYYLRMMLTVVKGPTCYEEIRTVSNIQYETFRDACFARGLLKDDREYIEAIREAKDWGSGFYLRKLFVTMLLSTSMNRPNHVWENT</sequence>
<dbReference type="AlphaFoldDB" id="A0AAV1YAV0"/>